<evidence type="ECO:0000313" key="2">
    <source>
        <dbReference type="EMBL" id="PKI75263.1"/>
    </source>
</evidence>
<evidence type="ECO:0000256" key="1">
    <source>
        <dbReference type="SAM" id="MobiDB-lite"/>
    </source>
</evidence>
<gene>
    <name evidence="2" type="ORF">CRG98_004303</name>
</gene>
<name>A0A2I0L3Q4_PUNGR</name>
<dbReference type="EMBL" id="PGOL01000180">
    <property type="protein sequence ID" value="PKI75263.1"/>
    <property type="molecule type" value="Genomic_DNA"/>
</dbReference>
<comment type="caution">
    <text evidence="2">The sequence shown here is derived from an EMBL/GenBank/DDBJ whole genome shotgun (WGS) entry which is preliminary data.</text>
</comment>
<dbReference type="Proteomes" id="UP000233551">
    <property type="component" value="Unassembled WGS sequence"/>
</dbReference>
<protein>
    <submittedName>
        <fullName evidence="2">Uncharacterized protein</fullName>
    </submittedName>
</protein>
<feature type="region of interest" description="Disordered" evidence="1">
    <location>
        <begin position="1"/>
        <end position="28"/>
    </location>
</feature>
<organism evidence="2 3">
    <name type="scientific">Punica granatum</name>
    <name type="common">Pomegranate</name>
    <dbReference type="NCBI Taxonomy" id="22663"/>
    <lineage>
        <taxon>Eukaryota</taxon>
        <taxon>Viridiplantae</taxon>
        <taxon>Streptophyta</taxon>
        <taxon>Embryophyta</taxon>
        <taxon>Tracheophyta</taxon>
        <taxon>Spermatophyta</taxon>
        <taxon>Magnoliopsida</taxon>
        <taxon>eudicotyledons</taxon>
        <taxon>Gunneridae</taxon>
        <taxon>Pentapetalae</taxon>
        <taxon>rosids</taxon>
        <taxon>malvids</taxon>
        <taxon>Myrtales</taxon>
        <taxon>Lythraceae</taxon>
        <taxon>Punica</taxon>
    </lineage>
</organism>
<sequence length="117" mass="13074">MDGDDSVKSLIHPQGKEAAKKNSTAKSKAKAVAPNLDEVMETFTSTCVGKVSELQELKSIKENEFKIWNRELELNDKEMVLKDMELALQVLNMDTSTMPEATHALHEKLIAEVLAKF</sequence>
<keyword evidence="3" id="KW-1185">Reference proteome</keyword>
<proteinExistence type="predicted"/>
<evidence type="ECO:0000313" key="3">
    <source>
        <dbReference type="Proteomes" id="UP000233551"/>
    </source>
</evidence>
<accession>A0A2I0L3Q4</accession>
<reference evidence="2 3" key="1">
    <citation type="submission" date="2017-11" db="EMBL/GenBank/DDBJ databases">
        <title>De-novo sequencing of pomegranate (Punica granatum L.) genome.</title>
        <authorList>
            <person name="Akparov Z."/>
            <person name="Amiraslanov A."/>
            <person name="Hajiyeva S."/>
            <person name="Abbasov M."/>
            <person name="Kaur K."/>
            <person name="Hamwieh A."/>
            <person name="Solovyev V."/>
            <person name="Salamov A."/>
            <person name="Braich B."/>
            <person name="Kosarev P."/>
            <person name="Mahmoud A."/>
            <person name="Hajiyev E."/>
            <person name="Babayeva S."/>
            <person name="Izzatullayeva V."/>
            <person name="Mammadov A."/>
            <person name="Mammadov A."/>
            <person name="Sharifova S."/>
            <person name="Ojaghi J."/>
            <person name="Eynullazada K."/>
            <person name="Bayramov B."/>
            <person name="Abdulazimova A."/>
            <person name="Shahmuradov I."/>
        </authorList>
    </citation>
    <scope>NUCLEOTIDE SEQUENCE [LARGE SCALE GENOMIC DNA]</scope>
    <source>
        <strain evidence="3">cv. AG2017</strain>
        <tissue evidence="2">Leaf</tissue>
    </source>
</reference>
<dbReference type="AlphaFoldDB" id="A0A2I0L3Q4"/>